<dbReference type="PANTHER" id="PTHR46787:SF1">
    <property type="entry name" value="MOLECULAR CHAPERONE MKKS"/>
    <property type="match status" value="1"/>
</dbReference>
<evidence type="ECO:0000313" key="1">
    <source>
        <dbReference type="EMBL" id="PIO32083.1"/>
    </source>
</evidence>
<dbReference type="InterPro" id="IPR027410">
    <property type="entry name" value="TCP-1-like_intermed_sf"/>
</dbReference>
<dbReference type="InterPro" id="IPR002423">
    <property type="entry name" value="Cpn60/GroEL/TCP-1"/>
</dbReference>
<dbReference type="PANTHER" id="PTHR46787">
    <property type="entry name" value="SYNDROMES PUTATIVE CHAPERONIN-RELATED"/>
    <property type="match status" value="1"/>
</dbReference>
<dbReference type="GO" id="GO:0051082">
    <property type="term" value="F:unfolded protein binding"/>
    <property type="evidence" value="ECO:0007669"/>
    <property type="project" value="InterPro"/>
</dbReference>
<proteinExistence type="predicted"/>
<dbReference type="Pfam" id="PF00118">
    <property type="entry name" value="Cpn60_TCP1"/>
    <property type="match status" value="1"/>
</dbReference>
<accession>A0A2G9RXZ1</accession>
<dbReference type="GO" id="GO:0005737">
    <property type="term" value="C:cytoplasm"/>
    <property type="evidence" value="ECO:0007669"/>
    <property type="project" value="TreeGrafter"/>
</dbReference>
<dbReference type="SUPFAM" id="SSF48592">
    <property type="entry name" value="GroEL equatorial domain-like"/>
    <property type="match status" value="1"/>
</dbReference>
<dbReference type="GO" id="GO:0032502">
    <property type="term" value="P:developmental process"/>
    <property type="evidence" value="ECO:0007669"/>
    <property type="project" value="TreeGrafter"/>
</dbReference>
<dbReference type="GO" id="GO:0051131">
    <property type="term" value="P:chaperone-mediated protein complex assembly"/>
    <property type="evidence" value="ECO:0007669"/>
    <property type="project" value="TreeGrafter"/>
</dbReference>
<dbReference type="EMBL" id="KV931512">
    <property type="protein sequence ID" value="PIO32083.1"/>
    <property type="molecule type" value="Genomic_DNA"/>
</dbReference>
<organism evidence="1">
    <name type="scientific">Aquarana catesbeiana</name>
    <name type="common">American bullfrog</name>
    <name type="synonym">Rana catesbeiana</name>
    <dbReference type="NCBI Taxonomy" id="8400"/>
    <lineage>
        <taxon>Eukaryota</taxon>
        <taxon>Metazoa</taxon>
        <taxon>Chordata</taxon>
        <taxon>Craniata</taxon>
        <taxon>Vertebrata</taxon>
        <taxon>Euteleostomi</taxon>
        <taxon>Amphibia</taxon>
        <taxon>Batrachia</taxon>
        <taxon>Anura</taxon>
        <taxon>Neobatrachia</taxon>
        <taxon>Ranoidea</taxon>
        <taxon>Ranidae</taxon>
        <taxon>Aquarana</taxon>
    </lineage>
</organism>
<dbReference type="GO" id="GO:0060271">
    <property type="term" value="P:cilium assembly"/>
    <property type="evidence" value="ECO:0007669"/>
    <property type="project" value="InterPro"/>
</dbReference>
<dbReference type="InterPro" id="IPR027409">
    <property type="entry name" value="GroEL-like_apical_dom_sf"/>
</dbReference>
<dbReference type="GO" id="GO:0005634">
    <property type="term" value="C:nucleus"/>
    <property type="evidence" value="ECO:0007669"/>
    <property type="project" value="TreeGrafter"/>
</dbReference>
<dbReference type="AlphaFoldDB" id="A0A2G9RXZ1"/>
<dbReference type="GO" id="GO:0006457">
    <property type="term" value="P:protein folding"/>
    <property type="evidence" value="ECO:0007669"/>
    <property type="project" value="InterPro"/>
</dbReference>
<dbReference type="GO" id="GO:1902636">
    <property type="term" value="C:kinociliary basal body"/>
    <property type="evidence" value="ECO:0007669"/>
    <property type="project" value="TreeGrafter"/>
</dbReference>
<reference evidence="1" key="1">
    <citation type="submission" date="2017-08" db="EMBL/GenBank/DDBJ databases">
        <title>Assembly of the North American Bullfrog Genome.</title>
        <authorList>
            <person name="Warren R.L."/>
            <person name="Vandervalk B.P."/>
            <person name="Kucuk E."/>
            <person name="Birol I."/>
            <person name="Helbing C."/>
            <person name="Pandoh P."/>
            <person name="Behsaz B."/>
            <person name="Mohamadi H."/>
            <person name="Chu J."/>
            <person name="Jackman S."/>
            <person name="Hammond S.A."/>
            <person name="Veldhoen N."/>
            <person name="Kirk H."/>
            <person name="Zhao Y."/>
            <person name="Coope R."/>
            <person name="Pleasance S."/>
            <person name="Moore R."/>
            <person name="Holt R."/>
        </authorList>
    </citation>
    <scope>NUCLEOTIDE SEQUENCE</scope>
    <source>
        <strain evidence="1">Bruno</strain>
        <tissue evidence="1">Liver</tissue>
    </source>
</reference>
<dbReference type="InterPro" id="IPR027413">
    <property type="entry name" value="GROEL-like_equatorial_sf"/>
</dbReference>
<dbReference type="Gene3D" id="3.50.7.10">
    <property type="entry name" value="GroEL"/>
    <property type="match status" value="1"/>
</dbReference>
<dbReference type="InterPro" id="IPR028790">
    <property type="entry name" value="MKKS"/>
</dbReference>
<gene>
    <name evidence="1" type="ORF">AB205_0083380</name>
</gene>
<dbReference type="Gene3D" id="1.10.560.10">
    <property type="entry name" value="GroEL-like equatorial domain"/>
    <property type="match status" value="1"/>
</dbReference>
<dbReference type="OrthoDB" id="528704at2759"/>
<dbReference type="GO" id="GO:0005524">
    <property type="term" value="F:ATP binding"/>
    <property type="evidence" value="ECO:0007669"/>
    <property type="project" value="InterPro"/>
</dbReference>
<name>A0A2G9RXZ1_AQUCT</name>
<sequence length="581" mass="62777">MARVEMKKPSQCTAGPVTSASIRGPLNMLQMIAASSYGPTGRLKHVHNGSGGYVITTSQSSALLSGLSISHPVLQLLVSSVRNHVSHFNDGGLFAVILCCNLIDRCLTLPLSPHKVIAMNKRLLDMCLSYLTSEDCACKLKVDFSCNSSFFDLTRSVLSSKPACMLTIKEVDYISILVVKAFLFKVPLESRSNMILGRTVMVPVEGLSVMESTLVPGVLIEMPGSSWNRILALSDLPPANIKLALFSISMSGDFSDTGDGSVDVVDSVDPEQVMLEQLLALGKQLVDGHVHVLVCQKVIHPSLMRYLKEQKILANRDVCVYTHTSLFCLLCPAVIATAGAQSIASLSSLSSACYGSLGQISKMSHGNKQYLHLIPSDTSVCSFLLCNRNETSLKELVRVCQTAEHTLNHLLKDPWLLLGGGCTETHLAAYVRYKNANIHSSHLEGQNCSVAEYKLVSDCFSSCLESAARSLEHDGGDSLTDLQDGHVWSIPPNSTLDFNCIETGQKCGCQLLGKGDDMEWSMLGSGHKAFSPRSSTGVSPLLMNKEPLVVDSFTAKYNGLKVAVNTAGLILDLAYVIKDEN</sequence>
<dbReference type="SUPFAM" id="SSF52029">
    <property type="entry name" value="GroEL apical domain-like"/>
    <property type="match status" value="1"/>
</dbReference>
<protein>
    <submittedName>
        <fullName evidence="1">Uncharacterized protein</fullName>
    </submittedName>
</protein>
<dbReference type="Gene3D" id="3.30.260.10">
    <property type="entry name" value="TCP-1-like chaperonin intermediate domain"/>
    <property type="match status" value="1"/>
</dbReference>